<dbReference type="PANTHER" id="PTHR11604:SF0">
    <property type="entry name" value="PROFILIN"/>
    <property type="match status" value="1"/>
</dbReference>
<dbReference type="Pfam" id="PF00235">
    <property type="entry name" value="Profilin"/>
    <property type="match status" value="1"/>
</dbReference>
<accession>A0ABR4KC80</accession>
<comment type="caution">
    <text evidence="6">The sequence shown here is derived from an EMBL/GenBank/DDBJ whole genome shotgun (WGS) entry which is preliminary data.</text>
</comment>
<evidence type="ECO:0000313" key="7">
    <source>
        <dbReference type="Proteomes" id="UP001610446"/>
    </source>
</evidence>
<dbReference type="InterPro" id="IPR005455">
    <property type="entry name" value="PFN_euk"/>
</dbReference>
<evidence type="ECO:0000313" key="6">
    <source>
        <dbReference type="EMBL" id="KAL2849885.1"/>
    </source>
</evidence>
<comment type="similarity">
    <text evidence="2">Belongs to the profilin family.</text>
</comment>
<protein>
    <submittedName>
        <fullName evidence="6">Profilin</fullName>
    </submittedName>
</protein>
<dbReference type="InterPro" id="IPR048278">
    <property type="entry name" value="PFN"/>
</dbReference>
<sequence length="70" mass="7507">MQHGFTIGGEKFFAIRADDRSLYGKKGKEGAVVVRTVSCVMIGHHNEAVQTPNAAAALEKVADYINGSSR</sequence>
<name>A0ABR4KC80_9EURO</name>
<evidence type="ECO:0000256" key="1">
    <source>
        <dbReference type="ARBA" id="ARBA00004245"/>
    </source>
</evidence>
<evidence type="ECO:0000256" key="2">
    <source>
        <dbReference type="ARBA" id="ARBA00010058"/>
    </source>
</evidence>
<organism evidence="6 7">
    <name type="scientific">Aspergillus pseudoustus</name>
    <dbReference type="NCBI Taxonomy" id="1810923"/>
    <lineage>
        <taxon>Eukaryota</taxon>
        <taxon>Fungi</taxon>
        <taxon>Dikarya</taxon>
        <taxon>Ascomycota</taxon>
        <taxon>Pezizomycotina</taxon>
        <taxon>Eurotiomycetes</taxon>
        <taxon>Eurotiomycetidae</taxon>
        <taxon>Eurotiales</taxon>
        <taxon>Aspergillaceae</taxon>
        <taxon>Aspergillus</taxon>
        <taxon>Aspergillus subgen. Nidulantes</taxon>
    </lineage>
</organism>
<evidence type="ECO:0000256" key="4">
    <source>
        <dbReference type="ARBA" id="ARBA00023203"/>
    </source>
</evidence>
<gene>
    <name evidence="6" type="ORF">BJY01DRAFT_210210</name>
</gene>
<dbReference type="SUPFAM" id="SSF55770">
    <property type="entry name" value="Profilin (actin-binding protein)"/>
    <property type="match status" value="1"/>
</dbReference>
<proteinExistence type="inferred from homology"/>
<reference evidence="6 7" key="1">
    <citation type="submission" date="2024-07" db="EMBL/GenBank/DDBJ databases">
        <title>Section-level genome sequencing and comparative genomics of Aspergillus sections Usti and Cavernicolus.</title>
        <authorList>
            <consortium name="Lawrence Berkeley National Laboratory"/>
            <person name="Nybo J.L."/>
            <person name="Vesth T.C."/>
            <person name="Theobald S."/>
            <person name="Frisvad J.C."/>
            <person name="Larsen T.O."/>
            <person name="Kjaerboelling I."/>
            <person name="Rothschild-Mancinelli K."/>
            <person name="Lyhne E.K."/>
            <person name="Kogle M.E."/>
            <person name="Barry K."/>
            <person name="Clum A."/>
            <person name="Na H."/>
            <person name="Ledsgaard L."/>
            <person name="Lin J."/>
            <person name="Lipzen A."/>
            <person name="Kuo A."/>
            <person name="Riley R."/>
            <person name="Mondo S."/>
            <person name="Labutti K."/>
            <person name="Haridas S."/>
            <person name="Pangalinan J."/>
            <person name="Salamov A.A."/>
            <person name="Simmons B.A."/>
            <person name="Magnuson J.K."/>
            <person name="Chen J."/>
            <person name="Drula E."/>
            <person name="Henrissat B."/>
            <person name="Wiebenga A."/>
            <person name="Lubbers R.J."/>
            <person name="Gomes A.C."/>
            <person name="Makela M.R."/>
            <person name="Stajich J."/>
            <person name="Grigoriev I.V."/>
            <person name="Mortensen U.H."/>
            <person name="De Vries R.P."/>
            <person name="Baker S.E."/>
            <person name="Andersen M.R."/>
        </authorList>
    </citation>
    <scope>NUCLEOTIDE SEQUENCE [LARGE SCALE GENOMIC DNA]</scope>
    <source>
        <strain evidence="6 7">CBS 123904</strain>
    </source>
</reference>
<evidence type="ECO:0000256" key="5">
    <source>
        <dbReference type="ARBA" id="ARBA00023212"/>
    </source>
</evidence>
<keyword evidence="5" id="KW-0206">Cytoskeleton</keyword>
<dbReference type="Gene3D" id="3.30.450.30">
    <property type="entry name" value="Dynein light chain 2a, cytoplasmic"/>
    <property type="match status" value="1"/>
</dbReference>
<comment type="subcellular location">
    <subcellularLocation>
        <location evidence="1">Cytoplasm</location>
        <location evidence="1">Cytoskeleton</location>
    </subcellularLocation>
</comment>
<dbReference type="EMBL" id="JBFXLU010000040">
    <property type="protein sequence ID" value="KAL2849885.1"/>
    <property type="molecule type" value="Genomic_DNA"/>
</dbReference>
<keyword evidence="4" id="KW-0009">Actin-binding</keyword>
<keyword evidence="7" id="KW-1185">Reference proteome</keyword>
<dbReference type="InterPro" id="IPR036140">
    <property type="entry name" value="PFN_sf"/>
</dbReference>
<dbReference type="Proteomes" id="UP001610446">
    <property type="component" value="Unassembled WGS sequence"/>
</dbReference>
<evidence type="ECO:0000256" key="3">
    <source>
        <dbReference type="ARBA" id="ARBA00022490"/>
    </source>
</evidence>
<keyword evidence="3" id="KW-0963">Cytoplasm</keyword>
<dbReference type="PANTHER" id="PTHR11604">
    <property type="entry name" value="PROFILIN"/>
    <property type="match status" value="1"/>
</dbReference>